<dbReference type="PROSITE" id="PS51186">
    <property type="entry name" value="GNAT"/>
    <property type="match status" value="1"/>
</dbReference>
<evidence type="ECO:0000313" key="2">
    <source>
        <dbReference type="EMBL" id="GAA5048406.1"/>
    </source>
</evidence>
<reference evidence="3" key="1">
    <citation type="journal article" date="2019" name="Int. J. Syst. Evol. Microbiol.">
        <title>The Global Catalogue of Microorganisms (GCM) 10K type strain sequencing project: providing services to taxonomists for standard genome sequencing and annotation.</title>
        <authorList>
            <consortium name="The Broad Institute Genomics Platform"/>
            <consortium name="The Broad Institute Genome Sequencing Center for Infectious Disease"/>
            <person name="Wu L."/>
            <person name="Ma J."/>
        </authorList>
    </citation>
    <scope>NUCLEOTIDE SEQUENCE [LARGE SCALE GENOMIC DNA]</scope>
    <source>
        <strain evidence="3">JCM 18298</strain>
    </source>
</reference>
<sequence>MLEQHIHAYLRASAAQRTHRLGSFLVLLDEHDSGRYFNYAVPDDDFEPTAQDIAALIAHFHEKSRMPRLEYLPAACPALESALMAAGFTVETPVPILTCAPEAASAPSTAGITVLFASTDAQVRQAAQVQALAYGGTDATTHDAARLRRVIDGGGLVALAVQDASGIAVGSGQLGPPHLSGQRTGSADEIGGISEIAAIAVLASHRRRGIAAAVTAALTRSAPSVGVGTPFLMTVGAAEERVYQRVGYRRAARMLHISRP</sequence>
<feature type="domain" description="N-acetyltransferase" evidence="1">
    <location>
        <begin position="121"/>
        <end position="260"/>
    </location>
</feature>
<accession>A0ABP9K2W0</accession>
<dbReference type="Proteomes" id="UP001500603">
    <property type="component" value="Unassembled WGS sequence"/>
</dbReference>
<dbReference type="InterPro" id="IPR016181">
    <property type="entry name" value="Acyl_CoA_acyltransferase"/>
</dbReference>
<dbReference type="EMBL" id="BAABJM010000001">
    <property type="protein sequence ID" value="GAA5048406.1"/>
    <property type="molecule type" value="Genomic_DNA"/>
</dbReference>
<evidence type="ECO:0000259" key="1">
    <source>
        <dbReference type="PROSITE" id="PS51186"/>
    </source>
</evidence>
<keyword evidence="3" id="KW-1185">Reference proteome</keyword>
<dbReference type="InterPro" id="IPR000182">
    <property type="entry name" value="GNAT_dom"/>
</dbReference>
<dbReference type="Gene3D" id="3.40.630.30">
    <property type="match status" value="1"/>
</dbReference>
<proteinExistence type="predicted"/>
<protein>
    <submittedName>
        <fullName evidence="2">GNAT family N-acetyltransferase</fullName>
    </submittedName>
</protein>
<gene>
    <name evidence="2" type="ORF">GCM10023318_16130</name>
</gene>
<dbReference type="SUPFAM" id="SSF55729">
    <property type="entry name" value="Acyl-CoA N-acyltransferases (Nat)"/>
    <property type="match status" value="1"/>
</dbReference>
<dbReference type="RefSeq" id="WP_345494421.1">
    <property type="nucleotide sequence ID" value="NZ_BAABJM010000001.1"/>
</dbReference>
<evidence type="ECO:0000313" key="3">
    <source>
        <dbReference type="Proteomes" id="UP001500603"/>
    </source>
</evidence>
<organism evidence="2 3">
    <name type="scientific">Nocardia callitridis</name>
    <dbReference type="NCBI Taxonomy" id="648753"/>
    <lineage>
        <taxon>Bacteria</taxon>
        <taxon>Bacillati</taxon>
        <taxon>Actinomycetota</taxon>
        <taxon>Actinomycetes</taxon>
        <taxon>Mycobacteriales</taxon>
        <taxon>Nocardiaceae</taxon>
        <taxon>Nocardia</taxon>
    </lineage>
</organism>
<comment type="caution">
    <text evidence="2">The sequence shown here is derived from an EMBL/GenBank/DDBJ whole genome shotgun (WGS) entry which is preliminary data.</text>
</comment>
<dbReference type="Pfam" id="PF00583">
    <property type="entry name" value="Acetyltransf_1"/>
    <property type="match status" value="1"/>
</dbReference>
<name>A0ABP9K2W0_9NOCA</name>